<keyword evidence="3" id="KW-1185">Reference proteome</keyword>
<proteinExistence type="predicted"/>
<dbReference type="AlphaFoldDB" id="A0A0D0D991"/>
<dbReference type="OrthoDB" id="2804425at2759"/>
<reference evidence="2 3" key="1">
    <citation type="submission" date="2014-04" db="EMBL/GenBank/DDBJ databases">
        <authorList>
            <consortium name="DOE Joint Genome Institute"/>
            <person name="Kuo A."/>
            <person name="Kohler A."/>
            <person name="Jargeat P."/>
            <person name="Nagy L.G."/>
            <person name="Floudas D."/>
            <person name="Copeland A."/>
            <person name="Barry K.W."/>
            <person name="Cichocki N."/>
            <person name="Veneault-Fourrey C."/>
            <person name="LaButti K."/>
            <person name="Lindquist E.A."/>
            <person name="Lipzen A."/>
            <person name="Lundell T."/>
            <person name="Morin E."/>
            <person name="Murat C."/>
            <person name="Sun H."/>
            <person name="Tunlid A."/>
            <person name="Henrissat B."/>
            <person name="Grigoriev I.V."/>
            <person name="Hibbett D.S."/>
            <person name="Martin F."/>
            <person name="Nordberg H.P."/>
            <person name="Cantor M.N."/>
            <person name="Hua S.X."/>
        </authorList>
    </citation>
    <scope>NUCLEOTIDE SEQUENCE [LARGE SCALE GENOMIC DNA]</scope>
    <source>
        <strain evidence="2 3">Ve08.2h10</strain>
    </source>
</reference>
<dbReference type="InParanoid" id="A0A0D0D991"/>
<sequence length="264" mass="29474">MDLKPPRSFPLSHALPHLRLRLTAPSVSACYIASPSISQQVQLWTGNSNNLILLKGESDTEYLLCGVFNIAWNDFFFTADGNYDPANSYGSAFCDVKLNCRLTAPQSNNFQFAHNDFVACIENLRNLEELIKHKKNDQCISSIVEHLSTQPQFKLSHALFDPVKSSDANEPDDKSAQGDDDNASLVTQGTAEELGPEFVMETWPISEQCLPHLQELFEKAKRHVYSAILCHLRVLCAPAKLPSSPFKRARISAMTKTKGKSRAY</sequence>
<gene>
    <name evidence="2" type="ORF">PAXRUDRAFT_36223</name>
</gene>
<organism evidence="2 3">
    <name type="scientific">Paxillus rubicundulus Ve08.2h10</name>
    <dbReference type="NCBI Taxonomy" id="930991"/>
    <lineage>
        <taxon>Eukaryota</taxon>
        <taxon>Fungi</taxon>
        <taxon>Dikarya</taxon>
        <taxon>Basidiomycota</taxon>
        <taxon>Agaricomycotina</taxon>
        <taxon>Agaricomycetes</taxon>
        <taxon>Agaricomycetidae</taxon>
        <taxon>Boletales</taxon>
        <taxon>Paxilineae</taxon>
        <taxon>Paxillaceae</taxon>
        <taxon>Paxillus</taxon>
    </lineage>
</organism>
<dbReference type="EMBL" id="KN826044">
    <property type="protein sequence ID" value="KIK80331.1"/>
    <property type="molecule type" value="Genomic_DNA"/>
</dbReference>
<accession>A0A0D0D991</accession>
<evidence type="ECO:0000256" key="1">
    <source>
        <dbReference type="SAM" id="MobiDB-lite"/>
    </source>
</evidence>
<name>A0A0D0D991_9AGAM</name>
<evidence type="ECO:0000313" key="3">
    <source>
        <dbReference type="Proteomes" id="UP000054538"/>
    </source>
</evidence>
<protein>
    <submittedName>
        <fullName evidence="2">Uncharacterized protein</fullName>
    </submittedName>
</protein>
<reference evidence="3" key="2">
    <citation type="submission" date="2015-01" db="EMBL/GenBank/DDBJ databases">
        <title>Evolutionary Origins and Diversification of the Mycorrhizal Mutualists.</title>
        <authorList>
            <consortium name="DOE Joint Genome Institute"/>
            <consortium name="Mycorrhizal Genomics Consortium"/>
            <person name="Kohler A."/>
            <person name="Kuo A."/>
            <person name="Nagy L.G."/>
            <person name="Floudas D."/>
            <person name="Copeland A."/>
            <person name="Barry K.W."/>
            <person name="Cichocki N."/>
            <person name="Veneault-Fourrey C."/>
            <person name="LaButti K."/>
            <person name="Lindquist E.A."/>
            <person name="Lipzen A."/>
            <person name="Lundell T."/>
            <person name="Morin E."/>
            <person name="Murat C."/>
            <person name="Riley R."/>
            <person name="Ohm R."/>
            <person name="Sun H."/>
            <person name="Tunlid A."/>
            <person name="Henrissat B."/>
            <person name="Grigoriev I.V."/>
            <person name="Hibbett D.S."/>
            <person name="Martin F."/>
        </authorList>
    </citation>
    <scope>NUCLEOTIDE SEQUENCE [LARGE SCALE GENOMIC DNA]</scope>
    <source>
        <strain evidence="3">Ve08.2h10</strain>
    </source>
</reference>
<evidence type="ECO:0000313" key="2">
    <source>
        <dbReference type="EMBL" id="KIK80331.1"/>
    </source>
</evidence>
<dbReference type="Proteomes" id="UP000054538">
    <property type="component" value="Unassembled WGS sequence"/>
</dbReference>
<dbReference type="HOGENOM" id="CLU_046434_0_0_1"/>
<feature type="region of interest" description="Disordered" evidence="1">
    <location>
        <begin position="164"/>
        <end position="184"/>
    </location>
</feature>